<organism evidence="1 2">
    <name type="scientific">Anaerotruncus colihominis</name>
    <dbReference type="NCBI Taxonomy" id="169435"/>
    <lineage>
        <taxon>Bacteria</taxon>
        <taxon>Bacillati</taxon>
        <taxon>Bacillota</taxon>
        <taxon>Clostridia</taxon>
        <taxon>Eubacteriales</taxon>
        <taxon>Oscillospiraceae</taxon>
        <taxon>Anaerotruncus</taxon>
    </lineage>
</organism>
<evidence type="ECO:0000313" key="1">
    <source>
        <dbReference type="EMBL" id="CUQ16925.1"/>
    </source>
</evidence>
<accession>A0A174UB09</accession>
<sequence length="226" mass="25865">MGQVCGLCRSTGYKRLSSPAVRWYSLRQRSICLPLAAQPGGLKARREMLNLKYERIDELPRDQLIELCEMFAKNWLALDGLWFQSIEKKRGMDEAVEHDVNAWARFTETEARRIKAFLGLPVQAGLDGLRRALAFRLYAPLNRHEAVLDGNTLTYCVKTCRVQDARARKGMAFHPCKPVGLVEYTNFARVIDCRIQTECVSCYPDITDGENRCVWRFTLNESGGRQ</sequence>
<reference evidence="1 2" key="1">
    <citation type="submission" date="2015-09" db="EMBL/GenBank/DDBJ databases">
        <authorList>
            <consortium name="Pathogen Informatics"/>
        </authorList>
    </citation>
    <scope>NUCLEOTIDE SEQUENCE [LARGE SCALE GENOMIC DNA]</scope>
    <source>
        <strain evidence="1 2">2789STDY5834939</strain>
    </source>
</reference>
<proteinExistence type="predicted"/>
<protein>
    <submittedName>
        <fullName evidence="1">Uncharacterized protein</fullName>
    </submittedName>
</protein>
<dbReference type="EMBL" id="CZBE01000032">
    <property type="protein sequence ID" value="CUQ16925.1"/>
    <property type="molecule type" value="Genomic_DNA"/>
</dbReference>
<dbReference type="AlphaFoldDB" id="A0A174UB09"/>
<evidence type="ECO:0000313" key="2">
    <source>
        <dbReference type="Proteomes" id="UP000095765"/>
    </source>
</evidence>
<gene>
    <name evidence="1" type="ORF">ERS852551_03402</name>
</gene>
<dbReference type="Proteomes" id="UP000095765">
    <property type="component" value="Unassembled WGS sequence"/>
</dbReference>
<dbReference type="Pfam" id="PF19620">
    <property type="entry name" value="DUF6125"/>
    <property type="match status" value="1"/>
</dbReference>
<name>A0A174UB09_9FIRM</name>